<dbReference type="Proteomes" id="UP000035017">
    <property type="component" value="Unassembled WGS sequence"/>
</dbReference>
<proteinExistence type="predicted"/>
<comment type="caution">
    <text evidence="1">The sequence shown here is derived from an EMBL/GenBank/DDBJ whole genome shotgun (WGS) entry which is preliminary data.</text>
</comment>
<accession>A0A0D0KKH2</accession>
<dbReference type="OrthoDB" id="9804145at2"/>
<sequence>MGLLDEVNGDNYRRIEAIAEIGGTFRVLDLTEPAARAAVMEAQTAKEAYESSAANDYML</sequence>
<name>A0A0D0KKH2_AGRTU</name>
<gene>
    <name evidence="1" type="ORF">RU07_17850</name>
</gene>
<dbReference type="EMBL" id="JXQV01000023">
    <property type="protein sequence ID" value="KIP99953.1"/>
    <property type="molecule type" value="Genomic_DNA"/>
</dbReference>
<dbReference type="AlphaFoldDB" id="A0A0D0KKH2"/>
<protein>
    <submittedName>
        <fullName evidence="1">Uncharacterized protein</fullName>
    </submittedName>
</protein>
<reference evidence="1 2" key="1">
    <citation type="submission" date="2014-12" db="EMBL/GenBank/DDBJ databases">
        <title>16Stimator: statistical estimation of ribosomal gene copy numbers from draft genome assemblies.</title>
        <authorList>
            <person name="Perisin M.A."/>
            <person name="Vetter M."/>
            <person name="Gilbert J.A."/>
            <person name="Bergelson J."/>
        </authorList>
    </citation>
    <scope>NUCLEOTIDE SEQUENCE [LARGE SCALE GENOMIC DNA]</scope>
    <source>
        <strain evidence="1 2">MEJ076</strain>
    </source>
</reference>
<organism evidence="1 2">
    <name type="scientific">Agrobacterium tumefaciens</name>
    <dbReference type="NCBI Taxonomy" id="358"/>
    <lineage>
        <taxon>Bacteria</taxon>
        <taxon>Pseudomonadati</taxon>
        <taxon>Pseudomonadota</taxon>
        <taxon>Alphaproteobacteria</taxon>
        <taxon>Hyphomicrobiales</taxon>
        <taxon>Rhizobiaceae</taxon>
        <taxon>Rhizobium/Agrobacterium group</taxon>
        <taxon>Agrobacterium</taxon>
        <taxon>Agrobacterium tumefaciens complex</taxon>
    </lineage>
</organism>
<evidence type="ECO:0000313" key="1">
    <source>
        <dbReference type="EMBL" id="KIP99953.1"/>
    </source>
</evidence>
<evidence type="ECO:0000313" key="2">
    <source>
        <dbReference type="Proteomes" id="UP000035017"/>
    </source>
</evidence>